<dbReference type="InterPro" id="IPR036618">
    <property type="entry name" value="PtsI_HPr-bd_sf"/>
</dbReference>
<reference evidence="23 24" key="2">
    <citation type="submission" date="2018-09" db="EMBL/GenBank/DDBJ databases">
        <title>Genome of Sphaerochaeta halotolerans strain 4-11.</title>
        <authorList>
            <person name="Nazina T.N."/>
            <person name="Sokolova D.S."/>
        </authorList>
    </citation>
    <scope>NUCLEOTIDE SEQUENCE [LARGE SCALE GENOMIC DNA]</scope>
    <source>
        <strain evidence="23 24">4-11</strain>
    </source>
</reference>
<keyword evidence="10 16" id="KW-0808">Transferase</keyword>
<comment type="caution">
    <text evidence="23">The sequence shown here is derived from an EMBL/GenBank/DDBJ whole genome shotgun (WGS) entry which is preliminary data.</text>
</comment>
<keyword evidence="9 16" id="KW-0762">Sugar transport</keyword>
<dbReference type="InterPro" id="IPR040442">
    <property type="entry name" value="Pyrv_kinase-like_dom_sf"/>
</dbReference>
<evidence type="ECO:0000256" key="16">
    <source>
        <dbReference type="PIRNR" id="PIRNR000732"/>
    </source>
</evidence>
<dbReference type="EMBL" id="QUWK01000003">
    <property type="protein sequence ID" value="RFU95515.1"/>
    <property type="molecule type" value="Genomic_DNA"/>
</dbReference>
<feature type="domain" description="Phosphotransferase system enzyme I N-terminal" evidence="22">
    <location>
        <begin position="5"/>
        <end position="125"/>
    </location>
</feature>
<evidence type="ECO:0000313" key="23">
    <source>
        <dbReference type="EMBL" id="RFU95515.1"/>
    </source>
</evidence>
<dbReference type="InterPro" id="IPR006318">
    <property type="entry name" value="PTS_EI-like"/>
</dbReference>
<dbReference type="GO" id="GO:0008965">
    <property type="term" value="F:phosphoenolpyruvate-protein phosphotransferase activity"/>
    <property type="evidence" value="ECO:0007669"/>
    <property type="project" value="UniProtKB-EC"/>
</dbReference>
<dbReference type="InterPro" id="IPR023151">
    <property type="entry name" value="PEP_util_CS"/>
</dbReference>
<dbReference type="Gene3D" id="3.50.30.10">
    <property type="entry name" value="Phosphohistidine domain"/>
    <property type="match status" value="1"/>
</dbReference>
<dbReference type="PRINTS" id="PR01736">
    <property type="entry name" value="PHPHTRNFRASE"/>
</dbReference>
<feature type="binding site" evidence="19">
    <location>
        <position position="453"/>
    </location>
    <ligand>
        <name>Mg(2+)</name>
        <dbReference type="ChEBI" id="CHEBI:18420"/>
    </ligand>
</feature>
<dbReference type="Pfam" id="PF02896">
    <property type="entry name" value="PEP-utilizers_C"/>
    <property type="match status" value="1"/>
</dbReference>
<evidence type="ECO:0000256" key="1">
    <source>
        <dbReference type="ARBA" id="ARBA00000683"/>
    </source>
</evidence>
<dbReference type="NCBIfam" id="TIGR01417">
    <property type="entry name" value="PTS_I_fam"/>
    <property type="match status" value="1"/>
</dbReference>
<protein>
    <recommendedName>
        <fullName evidence="6 16">Phosphoenolpyruvate-protein phosphotransferase</fullName>
        <ecNumber evidence="5 16">2.7.3.9</ecNumber>
    </recommendedName>
    <alternativeName>
        <fullName evidence="15 16">Phosphotransferase system, enzyme I</fullName>
    </alternativeName>
</protein>
<dbReference type="SUPFAM" id="SSF47831">
    <property type="entry name" value="Enzyme I of the PEP:sugar phosphotransferase system HPr-binding (sub)domain"/>
    <property type="match status" value="1"/>
</dbReference>
<keyword evidence="11 16" id="KW-0598">Phosphotransferase system</keyword>
<feature type="active site" description="Proton donor" evidence="17">
    <location>
        <position position="500"/>
    </location>
</feature>
<feature type="binding site" evidence="18">
    <location>
        <begin position="452"/>
        <end position="453"/>
    </location>
    <ligand>
        <name>phosphoenolpyruvate</name>
        <dbReference type="ChEBI" id="CHEBI:58702"/>
    </ligand>
</feature>
<feature type="binding site" evidence="18">
    <location>
        <position position="331"/>
    </location>
    <ligand>
        <name>phosphoenolpyruvate</name>
        <dbReference type="ChEBI" id="CHEBI:58702"/>
    </ligand>
</feature>
<evidence type="ECO:0000313" key="24">
    <source>
        <dbReference type="Proteomes" id="UP000264002"/>
    </source>
</evidence>
<dbReference type="Pfam" id="PF00391">
    <property type="entry name" value="PEP-utilizers"/>
    <property type="match status" value="1"/>
</dbReference>
<feature type="binding site" evidence="18">
    <location>
        <position position="463"/>
    </location>
    <ligand>
        <name>phosphoenolpyruvate</name>
        <dbReference type="ChEBI" id="CHEBI:58702"/>
    </ligand>
</feature>
<dbReference type="RefSeq" id="WP_117329463.1">
    <property type="nucleotide sequence ID" value="NZ_QUWK01000003.1"/>
</dbReference>
<evidence type="ECO:0000259" key="22">
    <source>
        <dbReference type="Pfam" id="PF05524"/>
    </source>
</evidence>
<dbReference type="PANTHER" id="PTHR46244">
    <property type="entry name" value="PHOSPHOENOLPYRUVATE-PROTEIN PHOSPHOTRANSFERASE"/>
    <property type="match status" value="1"/>
</dbReference>
<dbReference type="EC" id="2.7.3.9" evidence="5 16"/>
<dbReference type="Pfam" id="PF05524">
    <property type="entry name" value="PEP-utilisers_N"/>
    <property type="match status" value="1"/>
</dbReference>
<evidence type="ECO:0000256" key="14">
    <source>
        <dbReference type="ARBA" id="ARBA00022842"/>
    </source>
</evidence>
<dbReference type="InterPro" id="IPR008279">
    <property type="entry name" value="PEP-util_enz_mobile_dom"/>
</dbReference>
<dbReference type="PROSITE" id="PS00742">
    <property type="entry name" value="PEP_ENZYMES_2"/>
    <property type="match status" value="1"/>
</dbReference>
<dbReference type="GO" id="GO:0005737">
    <property type="term" value="C:cytoplasm"/>
    <property type="evidence" value="ECO:0007669"/>
    <property type="project" value="UniProtKB-SubCell"/>
</dbReference>
<sequence length="577" mass="64249">MRIFKGIAASEGLAKGRALVHRNAASVAEKRHILADGVASELDTFKEAVHSAKTHLQEHNTSKISKESKDILETHLMMLDDPEYIGQIEAYITTNLVCSQWAIDSVTNEMVRLLEQSKDELLRERALDFKDVSLHLIDAVKGDGQRPLESLDEDVVLIADSLMPSELFSMDKTHILGISLDGGGRASHVAILVRAFNIPTVLATGTASRNVKDGDEIILDGSYGEVYVRPDLIVAQMLDERFALWQEHEAELKKMIDLPTEMTDGHTMLLKANIQTSIEVDAAKKSGASGVGLFRSEFLFMESVELPSEQRQFEAYKQVLEAVSPKPVTIRTIDIGGDKIVKGLGIDEKNPVLGWRAVRFCLSRKDIFIVQLRALLRASVYGKLQIMFPMISGIEELNAVLHLLAHVKEDCRNEQIPFDPDIKIGTMIEVPSAALCADILAKKVDFFSIGTNDLIQYTIAVDRGNEKIAYLYQPFHPGVLRLIQMIVEKAHQNNIPVSLCGEMASDPLCSVLLAGIGLDELSMGSQSLLQVRKILRSVSFEEARALAQQALEMDSYLTINTFIREWMHDRFDHFTTI</sequence>
<dbReference type="SUPFAM" id="SSF52009">
    <property type="entry name" value="Phosphohistidine domain"/>
    <property type="match status" value="1"/>
</dbReference>
<reference evidence="24" key="1">
    <citation type="submission" date="2018-08" db="EMBL/GenBank/DDBJ databases">
        <authorList>
            <person name="Grouzdev D.S."/>
            <person name="Krutkina M.S."/>
        </authorList>
    </citation>
    <scope>NUCLEOTIDE SEQUENCE [LARGE SCALE GENOMIC DNA]</scope>
    <source>
        <strain evidence="24">4-11</strain>
    </source>
</reference>
<evidence type="ECO:0000256" key="9">
    <source>
        <dbReference type="ARBA" id="ARBA00022597"/>
    </source>
</evidence>
<evidence type="ECO:0000256" key="2">
    <source>
        <dbReference type="ARBA" id="ARBA00001946"/>
    </source>
</evidence>
<dbReference type="InterPro" id="IPR024692">
    <property type="entry name" value="PTS_EI"/>
</dbReference>
<evidence type="ECO:0000256" key="8">
    <source>
        <dbReference type="ARBA" id="ARBA00022490"/>
    </source>
</evidence>
<feature type="domain" description="PEP-utilising enzyme mobile" evidence="20">
    <location>
        <begin position="152"/>
        <end position="224"/>
    </location>
</feature>
<feature type="active site" description="Tele-phosphohistidine intermediate" evidence="17">
    <location>
        <position position="188"/>
    </location>
</feature>
<keyword evidence="13 16" id="KW-0418">Kinase</keyword>
<dbReference type="SUPFAM" id="SSF51621">
    <property type="entry name" value="Phosphoenolpyruvate/pyruvate domain"/>
    <property type="match status" value="1"/>
</dbReference>
<keyword evidence="12 16" id="KW-0479">Metal-binding</keyword>
<evidence type="ECO:0000256" key="18">
    <source>
        <dbReference type="PIRSR" id="PIRSR000732-2"/>
    </source>
</evidence>
<dbReference type="PIRSF" id="PIRSF000732">
    <property type="entry name" value="PTS_enzyme_I"/>
    <property type="match status" value="1"/>
</dbReference>
<evidence type="ECO:0000256" key="6">
    <source>
        <dbReference type="ARBA" id="ARBA00016544"/>
    </source>
</evidence>
<proteinExistence type="inferred from homology"/>
<evidence type="ECO:0000256" key="4">
    <source>
        <dbReference type="ARBA" id="ARBA00007837"/>
    </source>
</evidence>
<keyword evidence="14 16" id="KW-0460">Magnesium</keyword>
<comment type="cofactor">
    <cofactor evidence="2 16 19">
        <name>Mg(2+)</name>
        <dbReference type="ChEBI" id="CHEBI:18420"/>
    </cofactor>
</comment>
<evidence type="ECO:0000256" key="11">
    <source>
        <dbReference type="ARBA" id="ARBA00022683"/>
    </source>
</evidence>
<evidence type="ECO:0000259" key="21">
    <source>
        <dbReference type="Pfam" id="PF02896"/>
    </source>
</evidence>
<feature type="domain" description="PEP-utilising enzyme C-terminal" evidence="21">
    <location>
        <begin position="250"/>
        <end position="538"/>
    </location>
</feature>
<keyword evidence="24" id="KW-1185">Reference proteome</keyword>
<dbReference type="InterPro" id="IPR036637">
    <property type="entry name" value="Phosphohistidine_dom_sf"/>
</dbReference>
<comment type="catalytic activity">
    <reaction evidence="1 16">
        <text>L-histidyl-[protein] + phosphoenolpyruvate = N(pros)-phospho-L-histidyl-[protein] + pyruvate</text>
        <dbReference type="Rhea" id="RHEA:23880"/>
        <dbReference type="Rhea" id="RHEA-COMP:9745"/>
        <dbReference type="Rhea" id="RHEA-COMP:9746"/>
        <dbReference type="ChEBI" id="CHEBI:15361"/>
        <dbReference type="ChEBI" id="CHEBI:29979"/>
        <dbReference type="ChEBI" id="CHEBI:58702"/>
        <dbReference type="ChEBI" id="CHEBI:64837"/>
        <dbReference type="EC" id="2.7.3.9"/>
    </reaction>
</comment>
<evidence type="ECO:0000256" key="17">
    <source>
        <dbReference type="PIRSR" id="PIRSR000732-1"/>
    </source>
</evidence>
<dbReference type="GO" id="GO:0016301">
    <property type="term" value="F:kinase activity"/>
    <property type="evidence" value="ECO:0007669"/>
    <property type="project" value="UniProtKB-KW"/>
</dbReference>
<evidence type="ECO:0000256" key="3">
    <source>
        <dbReference type="ARBA" id="ARBA00004496"/>
    </source>
</evidence>
<accession>A0A372MIA8</accession>
<dbReference type="GO" id="GO:0009401">
    <property type="term" value="P:phosphoenolpyruvate-dependent sugar phosphotransferase system"/>
    <property type="evidence" value="ECO:0007669"/>
    <property type="project" value="UniProtKB-KW"/>
</dbReference>
<evidence type="ECO:0000256" key="19">
    <source>
        <dbReference type="PIRSR" id="PIRSR000732-3"/>
    </source>
</evidence>
<comment type="function">
    <text evidence="16">General (non sugar-specific) component of the phosphoenolpyruvate-dependent sugar phosphotransferase system (sugar PTS). This major carbohydrate active-transport system catalyzes the phosphorylation of incoming sugar substrates concomitantly with their translocation across the cell membrane. Enzyme I transfers the phosphoryl group from phosphoenolpyruvate (PEP) to the phosphoryl carrier protein (HPr).</text>
</comment>
<gene>
    <name evidence="23" type="primary">ptsP</name>
    <name evidence="23" type="ORF">DYP60_03310</name>
</gene>
<feature type="binding site" evidence="18">
    <location>
        <position position="295"/>
    </location>
    <ligand>
        <name>phosphoenolpyruvate</name>
        <dbReference type="ChEBI" id="CHEBI:58702"/>
    </ligand>
</feature>
<comment type="subcellular location">
    <subcellularLocation>
        <location evidence="3 16">Cytoplasm</location>
    </subcellularLocation>
</comment>
<dbReference type="InterPro" id="IPR000121">
    <property type="entry name" value="PEP_util_C"/>
</dbReference>
<dbReference type="InterPro" id="IPR050499">
    <property type="entry name" value="PEP-utilizing_PTS_enzyme"/>
</dbReference>
<keyword evidence="23" id="KW-0670">Pyruvate</keyword>
<evidence type="ECO:0000256" key="12">
    <source>
        <dbReference type="ARBA" id="ARBA00022723"/>
    </source>
</evidence>
<evidence type="ECO:0000259" key="20">
    <source>
        <dbReference type="Pfam" id="PF00391"/>
    </source>
</evidence>
<dbReference type="Gene3D" id="3.20.20.60">
    <property type="entry name" value="Phosphoenolpyruvate-binding domains"/>
    <property type="match status" value="1"/>
</dbReference>
<dbReference type="Proteomes" id="UP000264002">
    <property type="component" value="Unassembled WGS sequence"/>
</dbReference>
<evidence type="ECO:0000256" key="13">
    <source>
        <dbReference type="ARBA" id="ARBA00022777"/>
    </source>
</evidence>
<evidence type="ECO:0000256" key="10">
    <source>
        <dbReference type="ARBA" id="ARBA00022679"/>
    </source>
</evidence>
<dbReference type="GO" id="GO:0046872">
    <property type="term" value="F:metal ion binding"/>
    <property type="evidence" value="ECO:0007669"/>
    <property type="project" value="UniProtKB-KW"/>
</dbReference>
<keyword evidence="7 16" id="KW-0813">Transport</keyword>
<evidence type="ECO:0000256" key="15">
    <source>
        <dbReference type="ARBA" id="ARBA00033235"/>
    </source>
</evidence>
<dbReference type="InterPro" id="IPR015813">
    <property type="entry name" value="Pyrv/PenolPyrv_kinase-like_dom"/>
</dbReference>
<dbReference type="Gene3D" id="1.10.274.10">
    <property type="entry name" value="PtsI, HPr-binding domain"/>
    <property type="match status" value="1"/>
</dbReference>
<name>A0A372MIA8_9SPIR</name>
<feature type="binding site" evidence="19">
    <location>
        <position position="429"/>
    </location>
    <ligand>
        <name>Mg(2+)</name>
        <dbReference type="ChEBI" id="CHEBI:18420"/>
    </ligand>
</feature>
<organism evidence="23 24">
    <name type="scientific">Sphaerochaeta halotolerans</name>
    <dbReference type="NCBI Taxonomy" id="2293840"/>
    <lineage>
        <taxon>Bacteria</taxon>
        <taxon>Pseudomonadati</taxon>
        <taxon>Spirochaetota</taxon>
        <taxon>Spirochaetia</taxon>
        <taxon>Spirochaetales</taxon>
        <taxon>Sphaerochaetaceae</taxon>
        <taxon>Sphaerochaeta</taxon>
    </lineage>
</organism>
<keyword evidence="8 16" id="KW-0963">Cytoplasm</keyword>
<dbReference type="PANTHER" id="PTHR46244:SF6">
    <property type="entry name" value="PHOSPHOENOLPYRUVATE-PROTEIN PHOSPHOTRANSFERASE"/>
    <property type="match status" value="1"/>
</dbReference>
<dbReference type="InterPro" id="IPR008731">
    <property type="entry name" value="PTS_EIN"/>
</dbReference>
<comment type="similarity">
    <text evidence="4 16">Belongs to the PEP-utilizing enzyme family.</text>
</comment>
<evidence type="ECO:0000256" key="7">
    <source>
        <dbReference type="ARBA" id="ARBA00022448"/>
    </source>
</evidence>
<evidence type="ECO:0000256" key="5">
    <source>
        <dbReference type="ARBA" id="ARBA00012232"/>
    </source>
</evidence>
<dbReference type="AlphaFoldDB" id="A0A372MIA8"/>